<organism evidence="1 2">
    <name type="scientific">Tranquillimonas alkanivorans</name>
    <dbReference type="NCBI Taxonomy" id="441119"/>
    <lineage>
        <taxon>Bacteria</taxon>
        <taxon>Pseudomonadati</taxon>
        <taxon>Pseudomonadota</taxon>
        <taxon>Alphaproteobacteria</taxon>
        <taxon>Rhodobacterales</taxon>
        <taxon>Roseobacteraceae</taxon>
        <taxon>Tranquillimonas</taxon>
    </lineage>
</organism>
<name>A0A1I5TDY4_9RHOB</name>
<keyword evidence="2" id="KW-1185">Reference proteome</keyword>
<dbReference type="Pfam" id="PF07087">
    <property type="entry name" value="DUF1353"/>
    <property type="match status" value="1"/>
</dbReference>
<dbReference type="AlphaFoldDB" id="A0A1I5TDY4"/>
<protein>
    <recommendedName>
        <fullName evidence="3">DUF1353 domain-containing protein</fullName>
    </recommendedName>
</protein>
<sequence length="185" mass="20757">MRRFDQPAQPVDPYPSAETEIAGFRYDSALVLVRAKDAVKLRTGEDADYIVGRDYLCSWRPPEGDWRQLRVPAGLVTDLASVPAPFRGVVGRVGPWLEAAIVHDYLYIAWQDVPGRGPQPADKRFADRIMLAAMREAQVSAWRMWTIYGAVTLFGGATFERPNADRYVDLDDLDLSGQMAETVPR</sequence>
<reference evidence="1 2" key="1">
    <citation type="submission" date="2016-10" db="EMBL/GenBank/DDBJ databases">
        <authorList>
            <person name="de Groot N.N."/>
        </authorList>
    </citation>
    <scope>NUCLEOTIDE SEQUENCE [LARGE SCALE GENOMIC DNA]</scope>
    <source>
        <strain evidence="1 2">DSM 19547</strain>
    </source>
</reference>
<dbReference type="RefSeq" id="WP_177215178.1">
    <property type="nucleotide sequence ID" value="NZ_FOXA01000013.1"/>
</dbReference>
<evidence type="ECO:0008006" key="3">
    <source>
        <dbReference type="Google" id="ProtNLM"/>
    </source>
</evidence>
<evidence type="ECO:0000313" key="2">
    <source>
        <dbReference type="Proteomes" id="UP000199356"/>
    </source>
</evidence>
<dbReference type="InterPro" id="IPR010767">
    <property type="entry name" value="Phage_CGC-2007_Cje0229"/>
</dbReference>
<accession>A0A1I5TDY4</accession>
<evidence type="ECO:0000313" key="1">
    <source>
        <dbReference type="EMBL" id="SFP80907.1"/>
    </source>
</evidence>
<dbReference type="Proteomes" id="UP000199356">
    <property type="component" value="Unassembled WGS sequence"/>
</dbReference>
<gene>
    <name evidence="1" type="ORF">SAMN04488047_11357</name>
</gene>
<proteinExistence type="predicted"/>
<dbReference type="EMBL" id="FOXA01000013">
    <property type="protein sequence ID" value="SFP80907.1"/>
    <property type="molecule type" value="Genomic_DNA"/>
</dbReference>